<comment type="function">
    <text evidence="11">Specifically deglycosylates the denatured form of N-linked glycoproteins in the cytoplasm and assists their proteasome-mediated degradation. Cleaves the beta-aspartyl-glucosamine (GlcNAc) of the glycan and the amide side chain of Asn, converting Asn to Asp. Prefers proteins containing high-mannose over those bearing complex type oligosaccharides. Can recognize misfolded proteins in the endoplasmic reticulum that are exported to the cytosol to be destroyed and deglycosylate them, while it has no activity toward native proteins. Deglycosylation is a prerequisite for subsequent proteasome-mediated degradation of some, but not all, misfolded glycoproteins.</text>
</comment>
<feature type="region of interest" description="Disordered" evidence="13">
    <location>
        <begin position="1128"/>
        <end position="1190"/>
    </location>
</feature>
<dbReference type="GO" id="GO:0005829">
    <property type="term" value="C:cytosol"/>
    <property type="evidence" value="ECO:0007669"/>
    <property type="project" value="TreeGrafter"/>
</dbReference>
<dbReference type="SUPFAM" id="SSF49785">
    <property type="entry name" value="Galactose-binding domain-like"/>
    <property type="match status" value="1"/>
</dbReference>
<organism evidence="15 16">
    <name type="scientific">Phaedon cochleariae</name>
    <name type="common">Mustard beetle</name>
    <dbReference type="NCBI Taxonomy" id="80249"/>
    <lineage>
        <taxon>Eukaryota</taxon>
        <taxon>Metazoa</taxon>
        <taxon>Ecdysozoa</taxon>
        <taxon>Arthropoda</taxon>
        <taxon>Hexapoda</taxon>
        <taxon>Insecta</taxon>
        <taxon>Pterygota</taxon>
        <taxon>Neoptera</taxon>
        <taxon>Endopterygota</taxon>
        <taxon>Coleoptera</taxon>
        <taxon>Polyphaga</taxon>
        <taxon>Cucujiformia</taxon>
        <taxon>Chrysomeloidea</taxon>
        <taxon>Chrysomelidae</taxon>
        <taxon>Chrysomelinae</taxon>
        <taxon>Chrysomelini</taxon>
        <taxon>Phaedon</taxon>
    </lineage>
</organism>
<sequence length="1352" mass="154862">MGYKEVFEKLERNPQHVYDDAVKILCKIADNILKAPSDLKKRTLQKSNATISSKVLSVKGGAECLKLMGFSENDTCFTMATNVPLNSVEEFKKSVVEWRKLVDQRSQTIEKVNNTTTLPSVSAVENKLKETVIKKIVLPPLILTFSNPFLRRIETYSHSVLQYEDSHLQERTRKIIPVAILEENAQKRLRIIQEHIKKNKLDDPDLSIQDTMILELLRWFKEEFFEWVDSPSCESCGNETSFSHMSTDRNHLQYTDRVELHRCKTCSKLTPFPRYNDLNILLETRRGRCGEWANTFTLCCRSMGWDSRFVLDETDHVWTEVFSVTQNRWLHCDPCENACDTPLMYESGWGKKVSYVIAYSCDDVQDVTWRYSSCHKAVLERRKLCGEKELLDGLLELRGRVQKGVSEARRKYLARRVVMELVEFLTEKKPNSEENKGRSSGSEMWRLARGEIQEESKSSSYVWRINPADVSDGTVTIRYSSSLDKYECISGNRILGEVSGWDRGAYAQSGVFKKVEKDWKMTYLARKEGVENGSISWKFDIASANKKLQTLSIKFDHKIYENGIVDFTICAGDSCVSLPKGEMKAVFENFSGCSSLCLKANLSGGKGDVAWQHAQLFRQSTDSKDYTFAVTLTFKENVVSNSSFLSDGWCISILGKPCANLKIYADAKPEDRQADNIGNLFTSHEKSRENLDVSRTASEIDNSRPYRVSIANPEVRTSLEEHQTPHRENSEALRVTAANPEVETSREENRTSLGKVFSPEHSIDGAEQSTPAVVERPITTPNLEKRSSPVIEEPSRTESPIEVPKNAQALYNRRIETENKNQVRKIVERKEELTNKSSVPISIKAEHRLGTEDGTVIYIGCNRSRRHSKSNNKKESRRQRNNCCDENCQTSRPSILKPTATARSDSSRGDPSPGKRHQKTSTGTMDAYPVKETATRAQNDRQQTVLTSDKILQTSDDRICFFRCGRDTASNTEQTKLAESYVNTFNTESTKMQTSENTWASPDENRCWYCSKERERVCSCAFPGCKSRLVERHISFSSLNTSPRTPESCPSEIRRPLHRKKSPKISNKFVDTSEESARYICVPPCEGFKKRPSEARRFRETNPRPRSPPRNIQARVVPCDGRCRRTMNPEPHQNYCSLPFRPPPPPIPRDFSSSDEQEEEEEDEETDIDEENEDLDGFTSDGSRIHRDLPYQNNDEYLELVQELEETLQNRNRNRVKRAMKEFENKSRYNRPLEQPIINYEEPSESEEPIIRRISELNEKRISRCQGDCCGCRKEDQPTFQLKLKRPTSKPNKSKKFSGGDRQARWQMDNKSGEWFKVGENDPPKFRNAPKLVTPRGRLNELPCGCSCSCGK</sequence>
<dbReference type="SMART" id="SM00580">
    <property type="entry name" value="PUG"/>
    <property type="match status" value="1"/>
</dbReference>
<dbReference type="OrthoDB" id="409136at2759"/>
<protein>
    <recommendedName>
        <fullName evidence="6">Peptide-N(4)-(N-acetyl-beta-glucosaminyl)asparagine amidase</fullName>
        <ecNumber evidence="5">3.5.1.52</ecNumber>
    </recommendedName>
    <alternativeName>
        <fullName evidence="12">Peptide:N-glycanase</fullName>
    </alternativeName>
</protein>
<evidence type="ECO:0000256" key="12">
    <source>
        <dbReference type="ARBA" id="ARBA00032901"/>
    </source>
</evidence>
<evidence type="ECO:0000259" key="14">
    <source>
        <dbReference type="SMART" id="SM00460"/>
    </source>
</evidence>
<dbReference type="Gene3D" id="2.60.120.1020">
    <property type="entry name" value="Peptide N glycanase, PAW domain"/>
    <property type="match status" value="1"/>
</dbReference>
<dbReference type="Pfam" id="PF01841">
    <property type="entry name" value="Transglut_core"/>
    <property type="match status" value="1"/>
</dbReference>
<dbReference type="GO" id="GO:0046872">
    <property type="term" value="F:metal ion binding"/>
    <property type="evidence" value="ECO:0007669"/>
    <property type="project" value="UniProtKB-KW"/>
</dbReference>
<comment type="catalytic activity">
    <reaction evidence="1">
        <text>Hydrolysis of an N(4)-(acetyl-beta-D-glucosaminyl)asparagine residue in which the glucosamine residue may be further glycosylated, to yield a (substituted) N-acetyl-beta-D-glucosaminylamine and a peptide containing an aspartate residue.</text>
        <dbReference type="EC" id="3.5.1.52"/>
    </reaction>
</comment>
<feature type="compositionally biased region" description="Polar residues" evidence="13">
    <location>
        <begin position="881"/>
        <end position="893"/>
    </location>
</feature>
<feature type="region of interest" description="Disordered" evidence="13">
    <location>
        <begin position="1092"/>
        <end position="1114"/>
    </location>
</feature>
<evidence type="ECO:0000256" key="1">
    <source>
        <dbReference type="ARBA" id="ARBA00001650"/>
    </source>
</evidence>
<gene>
    <name evidence="15" type="ORF">PHAECO_LOCUS8501</name>
</gene>
<dbReference type="GO" id="GO:0006516">
    <property type="term" value="P:glycoprotein catabolic process"/>
    <property type="evidence" value="ECO:0007669"/>
    <property type="project" value="InterPro"/>
</dbReference>
<evidence type="ECO:0000256" key="8">
    <source>
        <dbReference type="ARBA" id="ARBA00022723"/>
    </source>
</evidence>
<evidence type="ECO:0000256" key="4">
    <source>
        <dbReference type="ARBA" id="ARBA00009390"/>
    </source>
</evidence>
<keyword evidence="9" id="KW-0378">Hydrolase</keyword>
<evidence type="ECO:0000256" key="2">
    <source>
        <dbReference type="ARBA" id="ARBA00001947"/>
    </source>
</evidence>
<feature type="region of interest" description="Disordered" evidence="13">
    <location>
        <begin position="1286"/>
        <end position="1305"/>
    </location>
</feature>
<feature type="compositionally biased region" description="Basic and acidic residues" evidence="13">
    <location>
        <begin position="717"/>
        <end position="731"/>
    </location>
</feature>
<keyword evidence="8" id="KW-0479">Metal-binding</keyword>
<proteinExistence type="inferred from homology"/>
<dbReference type="Gene3D" id="1.20.58.2190">
    <property type="match status" value="1"/>
</dbReference>
<dbReference type="SUPFAM" id="SSF143503">
    <property type="entry name" value="PUG domain-like"/>
    <property type="match status" value="1"/>
</dbReference>
<reference evidence="15" key="1">
    <citation type="submission" date="2022-01" db="EMBL/GenBank/DDBJ databases">
        <authorList>
            <person name="King R."/>
        </authorList>
    </citation>
    <scope>NUCLEOTIDE SEQUENCE</scope>
</reference>
<dbReference type="Proteomes" id="UP001153737">
    <property type="component" value="Chromosome 4"/>
</dbReference>
<evidence type="ECO:0000313" key="16">
    <source>
        <dbReference type="Proteomes" id="UP001153737"/>
    </source>
</evidence>
<dbReference type="SMART" id="SM00460">
    <property type="entry name" value="TGc"/>
    <property type="match status" value="1"/>
</dbReference>
<evidence type="ECO:0000256" key="9">
    <source>
        <dbReference type="ARBA" id="ARBA00022801"/>
    </source>
</evidence>
<reference evidence="15" key="2">
    <citation type="submission" date="2022-10" db="EMBL/GenBank/DDBJ databases">
        <authorList>
            <consortium name="ENA_rothamsted_submissions"/>
            <consortium name="culmorum"/>
            <person name="King R."/>
        </authorList>
    </citation>
    <scope>NUCLEOTIDE SEQUENCE</scope>
</reference>
<feature type="compositionally biased region" description="Acidic residues" evidence="13">
    <location>
        <begin position="1153"/>
        <end position="1176"/>
    </location>
</feature>
<dbReference type="FunFam" id="2.60.120.1020:FF:000001">
    <property type="entry name" value="Peptide-N(4)-(N-acetyl-beta-glucosaminyl)asparagine amidase"/>
    <property type="match status" value="1"/>
</dbReference>
<dbReference type="InterPro" id="IPR036339">
    <property type="entry name" value="PUB-like_dom_sf"/>
</dbReference>
<dbReference type="InterPro" id="IPR038765">
    <property type="entry name" value="Papain-like_cys_pep_sf"/>
</dbReference>
<dbReference type="InterPro" id="IPR018997">
    <property type="entry name" value="PUB_domain"/>
</dbReference>
<evidence type="ECO:0000256" key="5">
    <source>
        <dbReference type="ARBA" id="ARBA00012158"/>
    </source>
</evidence>
<accession>A0A9P0DTW4</accession>
<feature type="region of interest" description="Disordered" evidence="13">
    <location>
        <begin position="1313"/>
        <end position="1332"/>
    </location>
</feature>
<feature type="compositionally biased region" description="Basic residues" evidence="13">
    <location>
        <begin position="1286"/>
        <end position="1296"/>
    </location>
</feature>
<dbReference type="Gene3D" id="3.10.620.30">
    <property type="match status" value="1"/>
</dbReference>
<keyword evidence="16" id="KW-1185">Reference proteome</keyword>
<keyword evidence="7" id="KW-0963">Cytoplasm</keyword>
<feature type="compositionally biased region" description="Basic residues" evidence="13">
    <location>
        <begin position="865"/>
        <end position="880"/>
    </location>
</feature>
<dbReference type="InterPro" id="IPR050883">
    <property type="entry name" value="PNGase"/>
</dbReference>
<evidence type="ECO:0000256" key="11">
    <source>
        <dbReference type="ARBA" id="ARBA00024870"/>
    </source>
</evidence>
<feature type="compositionally biased region" description="Basic and acidic residues" evidence="13">
    <location>
        <begin position="1313"/>
        <end position="1325"/>
    </location>
</feature>
<dbReference type="InterPro" id="IPR008979">
    <property type="entry name" value="Galactose-bd-like_sf"/>
</dbReference>
<dbReference type="SUPFAM" id="SSF54001">
    <property type="entry name" value="Cysteine proteinases"/>
    <property type="match status" value="1"/>
</dbReference>
<dbReference type="EC" id="3.5.1.52" evidence="5"/>
<evidence type="ECO:0000256" key="13">
    <source>
        <dbReference type="SAM" id="MobiDB-lite"/>
    </source>
</evidence>
<dbReference type="PANTHER" id="PTHR12143">
    <property type="entry name" value="PEPTIDE N-GLYCANASE PNGASE -RELATED"/>
    <property type="match status" value="1"/>
</dbReference>
<dbReference type="InterPro" id="IPR006588">
    <property type="entry name" value="Peptide_N_glycanase_PAW_dom"/>
</dbReference>
<comment type="similarity">
    <text evidence="4">Belongs to the transglutaminase-like superfamily. PNGase family.</text>
</comment>
<comment type="subcellular location">
    <subcellularLocation>
        <location evidence="3">Cytoplasm</location>
    </subcellularLocation>
</comment>
<feature type="region of interest" description="Disordered" evidence="13">
    <location>
        <begin position="716"/>
        <end position="751"/>
    </location>
</feature>
<name>A0A9P0DTW4_PHACE</name>
<evidence type="ECO:0000256" key="10">
    <source>
        <dbReference type="ARBA" id="ARBA00022833"/>
    </source>
</evidence>
<keyword evidence="10" id="KW-0862">Zinc</keyword>
<feature type="domain" description="Transglutaminase-like" evidence="14">
    <location>
        <begin position="281"/>
        <end position="336"/>
    </location>
</feature>
<dbReference type="Pfam" id="PF04721">
    <property type="entry name" value="PAW"/>
    <property type="match status" value="1"/>
</dbReference>
<evidence type="ECO:0000313" key="15">
    <source>
        <dbReference type="EMBL" id="CAH1164743.1"/>
    </source>
</evidence>
<dbReference type="EMBL" id="OU896710">
    <property type="protein sequence ID" value="CAH1164743.1"/>
    <property type="molecule type" value="Genomic_DNA"/>
</dbReference>
<comment type="cofactor">
    <cofactor evidence="2">
        <name>Zn(2+)</name>
        <dbReference type="ChEBI" id="CHEBI:29105"/>
    </cofactor>
</comment>
<evidence type="ECO:0000256" key="3">
    <source>
        <dbReference type="ARBA" id="ARBA00004496"/>
    </source>
</evidence>
<dbReference type="GO" id="GO:0000224">
    <property type="term" value="F:peptide-N4-(N-acetyl-beta-glucosaminyl)asparagine amidase activity"/>
    <property type="evidence" value="ECO:0007669"/>
    <property type="project" value="UniProtKB-EC"/>
</dbReference>
<dbReference type="GO" id="GO:0005634">
    <property type="term" value="C:nucleus"/>
    <property type="evidence" value="ECO:0007669"/>
    <property type="project" value="TreeGrafter"/>
</dbReference>
<dbReference type="InterPro" id="IPR002931">
    <property type="entry name" value="Transglutaminase-like"/>
</dbReference>
<evidence type="ECO:0000256" key="7">
    <source>
        <dbReference type="ARBA" id="ARBA00022490"/>
    </source>
</evidence>
<feature type="region of interest" description="Disordered" evidence="13">
    <location>
        <begin position="865"/>
        <end position="942"/>
    </location>
</feature>
<evidence type="ECO:0000256" key="6">
    <source>
        <dbReference type="ARBA" id="ARBA00018546"/>
    </source>
</evidence>
<feature type="compositionally biased region" description="Basic and acidic residues" evidence="13">
    <location>
        <begin position="1092"/>
        <end position="1103"/>
    </location>
</feature>
<dbReference type="PANTHER" id="PTHR12143:SF19">
    <property type="entry name" value="PEPTIDE-N(4)-(N-ACETYL-BETA-GLUCOSAMINYL)ASPARAGINE AMIDASE"/>
    <property type="match status" value="1"/>
</dbReference>
<dbReference type="Pfam" id="PF09409">
    <property type="entry name" value="PUB"/>
    <property type="match status" value="1"/>
</dbReference>
<dbReference type="InterPro" id="IPR038680">
    <property type="entry name" value="PAW_sf"/>
</dbReference>
<dbReference type="Gene3D" id="2.20.25.10">
    <property type="match status" value="1"/>
</dbReference>